<dbReference type="InterPro" id="IPR029058">
    <property type="entry name" value="AB_hydrolase_fold"/>
</dbReference>
<dbReference type="InterPro" id="IPR029059">
    <property type="entry name" value="AB_hydrolase_5"/>
</dbReference>
<dbReference type="GO" id="GO:0016787">
    <property type="term" value="F:hydrolase activity"/>
    <property type="evidence" value="ECO:0007669"/>
    <property type="project" value="InterPro"/>
</dbReference>
<comment type="caution">
    <text evidence="2">The sequence shown here is derived from an EMBL/GenBank/DDBJ whole genome shotgun (WGS) entry which is preliminary data.</text>
</comment>
<protein>
    <recommendedName>
        <fullName evidence="1">Alpha/beta hydrolase fold-5 domain-containing protein</fullName>
    </recommendedName>
</protein>
<feature type="non-terminal residue" evidence="2">
    <location>
        <position position="125"/>
    </location>
</feature>
<dbReference type="AlphaFoldDB" id="X1U1H8"/>
<reference evidence="2" key="1">
    <citation type="journal article" date="2014" name="Front. Microbiol.">
        <title>High frequency of phylogenetically diverse reductive dehalogenase-homologous genes in deep subseafloor sedimentary metagenomes.</title>
        <authorList>
            <person name="Kawai M."/>
            <person name="Futagami T."/>
            <person name="Toyoda A."/>
            <person name="Takaki Y."/>
            <person name="Nishi S."/>
            <person name="Hori S."/>
            <person name="Arai W."/>
            <person name="Tsubouchi T."/>
            <person name="Morono Y."/>
            <person name="Uchiyama I."/>
            <person name="Ito T."/>
            <person name="Fujiyama A."/>
            <person name="Inagaki F."/>
            <person name="Takami H."/>
        </authorList>
    </citation>
    <scope>NUCLEOTIDE SEQUENCE</scope>
    <source>
        <strain evidence="2">Expedition CK06-06</strain>
    </source>
</reference>
<feature type="domain" description="Alpha/beta hydrolase fold-5" evidence="1">
    <location>
        <begin position="17"/>
        <end position="105"/>
    </location>
</feature>
<dbReference type="SUPFAM" id="SSF53474">
    <property type="entry name" value="alpha/beta-Hydrolases"/>
    <property type="match status" value="1"/>
</dbReference>
<dbReference type="EMBL" id="BARW01033587">
    <property type="protein sequence ID" value="GAJ11374.1"/>
    <property type="molecule type" value="Genomic_DNA"/>
</dbReference>
<proteinExistence type="predicted"/>
<dbReference type="Pfam" id="PF12695">
    <property type="entry name" value="Abhydrolase_5"/>
    <property type="match status" value="1"/>
</dbReference>
<accession>X1U1H8</accession>
<gene>
    <name evidence="2" type="ORF">S12H4_52867</name>
</gene>
<evidence type="ECO:0000259" key="1">
    <source>
        <dbReference type="Pfam" id="PF12695"/>
    </source>
</evidence>
<evidence type="ECO:0000313" key="2">
    <source>
        <dbReference type="EMBL" id="GAJ11374.1"/>
    </source>
</evidence>
<sequence length="125" mass="14330">MTDSKLARKFCQEIKCLSDKTDLILVGSSFGGLMAAIYTCNNENKVKKLILLAPALNHGEFKPYLRKRIDIPVIIFHGRNDNVVPVESVQKIARKIFTSITYNIVDDDHPLRETFKSFDWDELLM</sequence>
<organism evidence="2">
    <name type="scientific">marine sediment metagenome</name>
    <dbReference type="NCBI Taxonomy" id="412755"/>
    <lineage>
        <taxon>unclassified sequences</taxon>
        <taxon>metagenomes</taxon>
        <taxon>ecological metagenomes</taxon>
    </lineage>
</organism>
<name>X1U1H8_9ZZZZ</name>
<dbReference type="Gene3D" id="3.40.50.1820">
    <property type="entry name" value="alpha/beta hydrolase"/>
    <property type="match status" value="1"/>
</dbReference>